<proteinExistence type="inferred from homology"/>
<dbReference type="GO" id="GO:0016787">
    <property type="term" value="F:hydrolase activity"/>
    <property type="evidence" value="ECO:0007669"/>
    <property type="project" value="UniProtKB-KW"/>
</dbReference>
<protein>
    <recommendedName>
        <fullName evidence="3">AB hydrolase-1 domain-containing protein</fullName>
    </recommendedName>
</protein>
<keyword evidence="1" id="KW-0378">Hydrolase</keyword>
<evidence type="ECO:0000256" key="2">
    <source>
        <dbReference type="ARBA" id="ARBA00038334"/>
    </source>
</evidence>
<dbReference type="InterPro" id="IPR000639">
    <property type="entry name" value="Epox_hydrolase-like"/>
</dbReference>
<feature type="domain" description="AB hydrolase-1" evidence="3">
    <location>
        <begin position="41"/>
        <end position="126"/>
    </location>
</feature>
<dbReference type="InterPro" id="IPR000073">
    <property type="entry name" value="AB_hydrolase_1"/>
</dbReference>
<dbReference type="OrthoDB" id="408373at2759"/>
<evidence type="ECO:0000313" key="5">
    <source>
        <dbReference type="Proteomes" id="UP000243797"/>
    </source>
</evidence>
<dbReference type="AlphaFoldDB" id="A0A2K1QW66"/>
<dbReference type="PRINTS" id="PR00412">
    <property type="entry name" value="EPOXHYDRLASE"/>
</dbReference>
<keyword evidence="5" id="KW-1185">Reference proteome</keyword>
<evidence type="ECO:0000313" key="4">
    <source>
        <dbReference type="EMBL" id="PNS19291.1"/>
    </source>
</evidence>
<dbReference type="Gene3D" id="3.40.50.1820">
    <property type="entry name" value="alpha/beta hydrolase"/>
    <property type="match status" value="1"/>
</dbReference>
<dbReference type="EMBL" id="NKHZ01000032">
    <property type="protein sequence ID" value="PNS19291.1"/>
    <property type="molecule type" value="Genomic_DNA"/>
</dbReference>
<dbReference type="InParanoid" id="A0A2K1QW66"/>
<organism evidence="4 5">
    <name type="scientific">Sphaceloma murrayae</name>
    <dbReference type="NCBI Taxonomy" id="2082308"/>
    <lineage>
        <taxon>Eukaryota</taxon>
        <taxon>Fungi</taxon>
        <taxon>Dikarya</taxon>
        <taxon>Ascomycota</taxon>
        <taxon>Pezizomycotina</taxon>
        <taxon>Dothideomycetes</taxon>
        <taxon>Dothideomycetidae</taxon>
        <taxon>Myriangiales</taxon>
        <taxon>Elsinoaceae</taxon>
        <taxon>Sphaceloma</taxon>
    </lineage>
</organism>
<gene>
    <name evidence="4" type="ORF">CAC42_2468</name>
</gene>
<reference evidence="4 5" key="1">
    <citation type="submission" date="2017-06" db="EMBL/GenBank/DDBJ databases">
        <title>Draft genome sequence of a variant of Elsinoe murrayae.</title>
        <authorList>
            <person name="Cheng Q."/>
        </authorList>
    </citation>
    <scope>NUCLEOTIDE SEQUENCE [LARGE SCALE GENOMIC DNA]</scope>
    <source>
        <strain evidence="4 5">CQ-2017a</strain>
    </source>
</reference>
<evidence type="ECO:0000259" key="3">
    <source>
        <dbReference type="Pfam" id="PF00561"/>
    </source>
</evidence>
<dbReference type="SUPFAM" id="SSF53474">
    <property type="entry name" value="alpha/beta-Hydrolases"/>
    <property type="match status" value="1"/>
</dbReference>
<accession>A0A2K1QW66</accession>
<dbReference type="InterPro" id="IPR029058">
    <property type="entry name" value="AB_hydrolase_fold"/>
</dbReference>
<dbReference type="STRING" id="2082308.A0A2K1QW66"/>
<comment type="caution">
    <text evidence="4">The sequence shown here is derived from an EMBL/GenBank/DDBJ whole genome shotgun (WGS) entry which is preliminary data.</text>
</comment>
<comment type="similarity">
    <text evidence="2">Belongs to the AB hydrolase superfamily. Epoxide hydrolase family.</text>
</comment>
<dbReference type="Pfam" id="PF00561">
    <property type="entry name" value="Abhydrolase_1"/>
    <property type="match status" value="1"/>
</dbReference>
<evidence type="ECO:0000256" key="1">
    <source>
        <dbReference type="ARBA" id="ARBA00022801"/>
    </source>
</evidence>
<dbReference type="Proteomes" id="UP000243797">
    <property type="component" value="Unassembled WGS sequence"/>
</dbReference>
<dbReference type="PANTHER" id="PTHR43329">
    <property type="entry name" value="EPOXIDE HYDROLASE"/>
    <property type="match status" value="1"/>
</dbReference>
<name>A0A2K1QW66_9PEZI</name>
<sequence>MAPTHETTTLSTVHPWLKRNETAVESCPKVVSYTHDTGSGPILFLIHGYPQSAFIWRHVAPLLKDKISLFIPEIPGYGISSPPNDPISFSSMGLPLLQTATRLFPSRPLILGGHDRGARISHRLAITMLHSPPSSPPIPPPLGLILLDIVPTSIQWRVFASAKAAVAYFHWPFLASPLAVPMIEAFGGAKLTRAGLDRIAGGNEGARASFQSDGAWAVYQSLFDTKEAIEGSCADYKAGALVEPELQSADQEAGRKIEVPTFVGWSARGLGGMHGDVGEIWKEWVKEGTRLVGVPFGEDVGHYLPEEASEKVALEITKFLDEIL</sequence>